<gene>
    <name evidence="1" type="ORF">ZEAMMB73_Zm00001d024151</name>
</gene>
<dbReference type="AlphaFoldDB" id="K7TGM9"/>
<name>K7TGM9_MAIZE</name>
<accession>K7TGM9</accession>
<reference evidence="1" key="1">
    <citation type="submission" date="2015-12" db="EMBL/GenBank/DDBJ databases">
        <title>Update maize B73 reference genome by single molecule sequencing technologies.</title>
        <authorList>
            <consortium name="Maize Genome Sequencing Project"/>
            <person name="Ware D."/>
        </authorList>
    </citation>
    <scope>NUCLEOTIDE SEQUENCE</scope>
    <source>
        <tissue evidence="1">Seedling</tissue>
    </source>
</reference>
<dbReference type="EMBL" id="CM000786">
    <property type="protein sequence ID" value="AQK40697.1"/>
    <property type="molecule type" value="Genomic_DNA"/>
</dbReference>
<sequence>MAYPVASLSICSAASFPASVIIEAPGRHRSVTMSWRAAVLLLACLVAVTAALVDGALLPELASAPGSCSSNLQPCRRSSSSILFCARTLLPSSVHARPIPPALGPRPRCRCSPTAAVLLPAALALVAAVEFFGVCAPSPSSPKSPLAAHSVLVDAVPLPML</sequence>
<evidence type="ECO:0000313" key="1">
    <source>
        <dbReference type="EMBL" id="AQK40697.1"/>
    </source>
</evidence>
<protein>
    <submittedName>
        <fullName evidence="1">Uncharacterized protein</fullName>
    </submittedName>
</protein>
<organism evidence="1">
    <name type="scientific">Zea mays</name>
    <name type="common">Maize</name>
    <dbReference type="NCBI Taxonomy" id="4577"/>
    <lineage>
        <taxon>Eukaryota</taxon>
        <taxon>Viridiplantae</taxon>
        <taxon>Streptophyta</taxon>
        <taxon>Embryophyta</taxon>
        <taxon>Tracheophyta</taxon>
        <taxon>Spermatophyta</taxon>
        <taxon>Magnoliopsida</taxon>
        <taxon>Liliopsida</taxon>
        <taxon>Poales</taxon>
        <taxon>Poaceae</taxon>
        <taxon>PACMAD clade</taxon>
        <taxon>Panicoideae</taxon>
        <taxon>Andropogonodae</taxon>
        <taxon>Andropogoneae</taxon>
        <taxon>Tripsacinae</taxon>
        <taxon>Zea</taxon>
    </lineage>
</organism>
<dbReference type="PaxDb" id="4577-GRMZM2G471362_P01"/>
<proteinExistence type="predicted"/>
<dbReference type="InParanoid" id="K7TGM9"/>
<dbReference type="HOGENOM" id="CLU_1646168_0_0_1"/>